<evidence type="ECO:0000313" key="1">
    <source>
        <dbReference type="EMBL" id="CAH9068524.1"/>
    </source>
</evidence>
<organism evidence="1 2">
    <name type="scientific">Pseudoalteromonas holothuriae</name>
    <dbReference type="NCBI Taxonomy" id="2963714"/>
    <lineage>
        <taxon>Bacteria</taxon>
        <taxon>Pseudomonadati</taxon>
        <taxon>Pseudomonadota</taxon>
        <taxon>Gammaproteobacteria</taxon>
        <taxon>Alteromonadales</taxon>
        <taxon>Pseudoalteromonadaceae</taxon>
        <taxon>Pseudoalteromonas</taxon>
    </lineage>
</organism>
<name>A0ABN8US41_9GAMM</name>
<dbReference type="Proteomes" id="UP001152485">
    <property type="component" value="Unassembled WGS sequence"/>
</dbReference>
<evidence type="ECO:0000313" key="2">
    <source>
        <dbReference type="Proteomes" id="UP001152485"/>
    </source>
</evidence>
<proteinExistence type="predicted"/>
<gene>
    <name evidence="1" type="ORF">PSECIP111951_04181</name>
</gene>
<protein>
    <submittedName>
        <fullName evidence="1">Uncharacterized protein</fullName>
    </submittedName>
</protein>
<dbReference type="EMBL" id="CAMAPD010000048">
    <property type="protein sequence ID" value="CAH9068524.1"/>
    <property type="molecule type" value="Genomic_DNA"/>
</dbReference>
<accession>A0ABN8US41</accession>
<reference evidence="1 2" key="1">
    <citation type="submission" date="2022-07" db="EMBL/GenBank/DDBJ databases">
        <authorList>
            <person name="Criscuolo A."/>
        </authorList>
    </citation>
    <scope>NUCLEOTIDE SEQUENCE [LARGE SCALE GENOMIC DNA]</scope>
    <source>
        <strain evidence="2">CIP 111951</strain>
    </source>
</reference>
<comment type="caution">
    <text evidence="1">The sequence shown here is derived from an EMBL/GenBank/DDBJ whole genome shotgun (WGS) entry which is preliminary data.</text>
</comment>
<sequence length="430" mass="45780">MNPITGIVNSGVRYGADKLFGNQASWNFGNVAVDAFGNAIGNSIVNHHVESAARQKYISETGQKLSANTQAKVNQQGAKSLNNTLADAQTSINATTQSTLGMLQASQRADADAQFAAEEARRASRQQGVVDNANGLSASYTQQLHDKTLSVQRSQSLIANNQVWVDRNTTTMARVPQGFDLESSLIGSIDWTDMSQPLTPGPWREEYVFPSSTTNQGDLLGGLLGVVGSTGTGLSGAYVAAQLPLGGIEISSQKHMFTAVHSTAIYSTGISNFTATQGYIGAKPLFTELNSPNYRVLKATDNAVNGSLGIAFNGNNIAGKFNGISIADTLDSVGQKVFYAQTALQLTNLGNSFIDDFSNSEYSTYTISQKTKDLTKQTGLDVTFGAIGTFGGPVGATVGLGYTFRHELMDASKVSFENKIKEAQFIMDNR</sequence>